<name>A0ABT8SHI2_9BURK</name>
<evidence type="ECO:0000313" key="3">
    <source>
        <dbReference type="Proteomes" id="UP001169027"/>
    </source>
</evidence>
<dbReference type="Proteomes" id="UP001169027">
    <property type="component" value="Unassembled WGS sequence"/>
</dbReference>
<sequence length="74" mass="8423">MSIVLTTDEIEALTGYKLATMQLERLRRDGFYRARMGRHGVVLERTHYEAVTRGQDAETPAPRKVANLSHLRPA</sequence>
<evidence type="ECO:0000313" key="2">
    <source>
        <dbReference type="EMBL" id="MDO1536976.1"/>
    </source>
</evidence>
<dbReference type="EMBL" id="JAUKVY010000034">
    <property type="protein sequence ID" value="MDO1536976.1"/>
    <property type="molecule type" value="Genomic_DNA"/>
</dbReference>
<dbReference type="RefSeq" id="WP_301815197.1">
    <property type="nucleotide sequence ID" value="NZ_JAUJZH010000034.1"/>
</dbReference>
<comment type="caution">
    <text evidence="2">The sequence shown here is derived from an EMBL/GenBank/DDBJ whole genome shotgun (WGS) entry which is preliminary data.</text>
</comment>
<evidence type="ECO:0000256" key="1">
    <source>
        <dbReference type="SAM" id="MobiDB-lite"/>
    </source>
</evidence>
<feature type="region of interest" description="Disordered" evidence="1">
    <location>
        <begin position="53"/>
        <end position="74"/>
    </location>
</feature>
<accession>A0ABT8SHI2</accession>
<reference evidence="2" key="1">
    <citation type="submission" date="2023-06" db="EMBL/GenBank/DDBJ databases">
        <authorList>
            <person name="Jiang Y."/>
            <person name="Liu Q."/>
        </authorList>
    </citation>
    <scope>NUCLEOTIDE SEQUENCE</scope>
    <source>
        <strain evidence="2">CGMCC 1.12090</strain>
    </source>
</reference>
<protein>
    <recommendedName>
        <fullName evidence="4">DUF4224 domain-containing protein</fullName>
    </recommendedName>
</protein>
<gene>
    <name evidence="2" type="ORF">Q2T77_32395</name>
</gene>
<evidence type="ECO:0008006" key="4">
    <source>
        <dbReference type="Google" id="ProtNLM"/>
    </source>
</evidence>
<keyword evidence="3" id="KW-1185">Reference proteome</keyword>
<organism evidence="2 3">
    <name type="scientific">Variovorax ginsengisoli</name>
    <dbReference type="NCBI Taxonomy" id="363844"/>
    <lineage>
        <taxon>Bacteria</taxon>
        <taxon>Pseudomonadati</taxon>
        <taxon>Pseudomonadota</taxon>
        <taxon>Betaproteobacteria</taxon>
        <taxon>Burkholderiales</taxon>
        <taxon>Comamonadaceae</taxon>
        <taxon>Variovorax</taxon>
    </lineage>
</organism>
<proteinExistence type="predicted"/>